<evidence type="ECO:0000256" key="2">
    <source>
        <dbReference type="ARBA" id="ARBA00022842"/>
    </source>
</evidence>
<protein>
    <submittedName>
        <fullName evidence="5">O-succinylbenzoate synthase</fullName>
    </submittedName>
</protein>
<dbReference type="GO" id="GO:0046872">
    <property type="term" value="F:metal ion binding"/>
    <property type="evidence" value="ECO:0007669"/>
    <property type="project" value="UniProtKB-KW"/>
</dbReference>
<dbReference type="AlphaFoldDB" id="A0A9D1XVG5"/>
<comment type="caution">
    <text evidence="5">The sequence shown here is derived from an EMBL/GenBank/DDBJ whole genome shotgun (WGS) entry which is preliminary data.</text>
</comment>
<dbReference type="SFLD" id="SFLDS00001">
    <property type="entry name" value="Enolase"/>
    <property type="match status" value="1"/>
</dbReference>
<dbReference type="GO" id="GO:0016829">
    <property type="term" value="F:lyase activity"/>
    <property type="evidence" value="ECO:0007669"/>
    <property type="project" value="UniProtKB-KW"/>
</dbReference>
<evidence type="ECO:0000259" key="4">
    <source>
        <dbReference type="SMART" id="SM00922"/>
    </source>
</evidence>
<dbReference type="EMBL" id="DXEN01000072">
    <property type="protein sequence ID" value="HIX86794.1"/>
    <property type="molecule type" value="Genomic_DNA"/>
</dbReference>
<dbReference type="InterPro" id="IPR029017">
    <property type="entry name" value="Enolase-like_N"/>
</dbReference>
<dbReference type="SFLD" id="SFLDF00009">
    <property type="entry name" value="o-succinylbenzoate_synthase"/>
    <property type="match status" value="1"/>
</dbReference>
<dbReference type="Pfam" id="PF13378">
    <property type="entry name" value="MR_MLE_C"/>
    <property type="match status" value="1"/>
</dbReference>
<dbReference type="CDD" id="cd03320">
    <property type="entry name" value="OSBS"/>
    <property type="match status" value="1"/>
</dbReference>
<dbReference type="GO" id="GO:0016854">
    <property type="term" value="F:racemase and epimerase activity"/>
    <property type="evidence" value="ECO:0007669"/>
    <property type="project" value="UniProtKB-ARBA"/>
</dbReference>
<gene>
    <name evidence="5" type="ORF">H9848_09355</name>
</gene>
<evidence type="ECO:0000313" key="6">
    <source>
        <dbReference type="Proteomes" id="UP000823847"/>
    </source>
</evidence>
<evidence type="ECO:0000313" key="5">
    <source>
        <dbReference type="EMBL" id="HIX86794.1"/>
    </source>
</evidence>
<evidence type="ECO:0000256" key="1">
    <source>
        <dbReference type="ARBA" id="ARBA00022723"/>
    </source>
</evidence>
<dbReference type="SUPFAM" id="SSF51604">
    <property type="entry name" value="Enolase C-terminal domain-like"/>
    <property type="match status" value="1"/>
</dbReference>
<accession>A0A9D1XVG5</accession>
<dbReference type="SUPFAM" id="SSF54826">
    <property type="entry name" value="Enolase N-terminal domain-like"/>
    <property type="match status" value="1"/>
</dbReference>
<keyword evidence="2" id="KW-0460">Magnesium</keyword>
<dbReference type="SFLD" id="SFLDG00180">
    <property type="entry name" value="muconate_cycloisomerase"/>
    <property type="match status" value="1"/>
</dbReference>
<organism evidence="5 6">
    <name type="scientific">Candidatus Parabacteroides intestinigallinarum</name>
    <dbReference type="NCBI Taxonomy" id="2838722"/>
    <lineage>
        <taxon>Bacteria</taxon>
        <taxon>Pseudomonadati</taxon>
        <taxon>Bacteroidota</taxon>
        <taxon>Bacteroidia</taxon>
        <taxon>Bacteroidales</taxon>
        <taxon>Tannerellaceae</taxon>
        <taxon>Parabacteroides</taxon>
    </lineage>
</organism>
<proteinExistence type="predicted"/>
<name>A0A9D1XVG5_9BACT</name>
<reference evidence="5" key="2">
    <citation type="submission" date="2021-04" db="EMBL/GenBank/DDBJ databases">
        <authorList>
            <person name="Gilroy R."/>
        </authorList>
    </citation>
    <scope>NUCLEOTIDE SEQUENCE</scope>
    <source>
        <strain evidence="5">ChiHecec2B26-12326</strain>
    </source>
</reference>
<keyword evidence="1" id="KW-0479">Metal-binding</keyword>
<dbReference type="PANTHER" id="PTHR48073">
    <property type="entry name" value="O-SUCCINYLBENZOATE SYNTHASE-RELATED"/>
    <property type="match status" value="1"/>
</dbReference>
<dbReference type="InterPro" id="IPR013342">
    <property type="entry name" value="Mandelate_racemase_C"/>
</dbReference>
<dbReference type="InterPro" id="IPR041338">
    <property type="entry name" value="OSBS_N"/>
</dbReference>
<dbReference type="InterPro" id="IPR036849">
    <property type="entry name" value="Enolase-like_C_sf"/>
</dbReference>
<dbReference type="Pfam" id="PF21508">
    <property type="entry name" value="MenC_N"/>
    <property type="match status" value="1"/>
</dbReference>
<dbReference type="SMART" id="SM00922">
    <property type="entry name" value="MR_MLE"/>
    <property type="match status" value="1"/>
</dbReference>
<dbReference type="PROSITE" id="PS00909">
    <property type="entry name" value="MR_MLE_2"/>
    <property type="match status" value="1"/>
</dbReference>
<reference evidence="5" key="1">
    <citation type="journal article" date="2021" name="PeerJ">
        <title>Extensive microbial diversity within the chicken gut microbiome revealed by metagenomics and culture.</title>
        <authorList>
            <person name="Gilroy R."/>
            <person name="Ravi A."/>
            <person name="Getino M."/>
            <person name="Pursley I."/>
            <person name="Horton D.L."/>
            <person name="Alikhan N.F."/>
            <person name="Baker D."/>
            <person name="Gharbi K."/>
            <person name="Hall N."/>
            <person name="Watson M."/>
            <person name="Adriaenssens E.M."/>
            <person name="Foster-Nyarko E."/>
            <person name="Jarju S."/>
            <person name="Secka A."/>
            <person name="Antonio M."/>
            <person name="Oren A."/>
            <person name="Chaudhuri R.R."/>
            <person name="La Ragione R."/>
            <person name="Hildebrand F."/>
            <person name="Pallen M.J."/>
        </authorList>
    </citation>
    <scope>NUCLEOTIDE SEQUENCE</scope>
    <source>
        <strain evidence="5">ChiHecec2B26-12326</strain>
    </source>
</reference>
<dbReference type="Gene3D" id="3.30.390.10">
    <property type="entry name" value="Enolase-like, N-terminal domain"/>
    <property type="match status" value="1"/>
</dbReference>
<dbReference type="Proteomes" id="UP000823847">
    <property type="component" value="Unassembled WGS sequence"/>
</dbReference>
<evidence type="ECO:0000256" key="3">
    <source>
        <dbReference type="ARBA" id="ARBA00023239"/>
    </source>
</evidence>
<sequence>MNALKVEYWPVSLRFKRPAKTSRGAYTTRQIWFVKVGDDHSWGIGECAPLPDLSVEAGPDYERILRAACEELAENGWIDVEKLRPYPSILFGLETAMRHRQSDSPALWPTLFADGTRGIQINGLVWMGDYRFMQEQIEEKIRAGFRCVKLKIGAIHFEEELELLRKIRARFSAQEIELRVDANGAFSPDEALDKLHQLAELDLHSIEQPIRAGQWEDMARLVERSPLPIALDEELIGCCQRQERERLLKTIRPHYLVLKPSLHGGFSGCTEWIRLTESILGGTPKEPKWWLTSALESNVGLNAIAQFCAHITLDSPSLPQGLGTGQLFVRNVPPELHLKGDTLWFHPPVYR</sequence>
<dbReference type="InterPro" id="IPR018110">
    <property type="entry name" value="Mandel_Rmase/mucon_lact_enz_CS"/>
</dbReference>
<dbReference type="GO" id="GO:0009063">
    <property type="term" value="P:amino acid catabolic process"/>
    <property type="evidence" value="ECO:0007669"/>
    <property type="project" value="InterPro"/>
</dbReference>
<dbReference type="InterPro" id="IPR029065">
    <property type="entry name" value="Enolase_C-like"/>
</dbReference>
<feature type="domain" description="Mandelate racemase/muconate lactonizing enzyme C-terminal" evidence="4">
    <location>
        <begin position="130"/>
        <end position="228"/>
    </location>
</feature>
<keyword evidence="3" id="KW-0456">Lyase</keyword>
<dbReference type="Gene3D" id="3.20.20.120">
    <property type="entry name" value="Enolase-like C-terminal domain"/>
    <property type="match status" value="1"/>
</dbReference>
<dbReference type="PANTHER" id="PTHR48073:SF2">
    <property type="entry name" value="O-SUCCINYLBENZOATE SYNTHASE"/>
    <property type="match status" value="1"/>
</dbReference>